<protein>
    <submittedName>
        <fullName evidence="1">Uncharacterized protein</fullName>
    </submittedName>
</protein>
<dbReference type="AlphaFoldDB" id="A0A176W339"/>
<sequence length="180" mass="20392">MDSAREEPELPSAIQDLVQRLEGQGEPITQLPNLSWHAPEFFPERASLSTITGWRSQVRHRVLEAIGNCNTFESLNVGDICDDDISRLTASEWEIVFRGFRLSARCWSNLASGLRGHSDSKLKWLELGGDVWEDESAVKHVAEMINSAPLLETLTLQGFSEDMEDETVEILSQRWSRARH</sequence>
<comment type="caution">
    <text evidence="1">The sequence shown here is derived from an EMBL/GenBank/DDBJ whole genome shotgun (WGS) entry which is preliminary data.</text>
</comment>
<gene>
    <name evidence="1" type="ORF">AXG93_1774s1000</name>
</gene>
<proteinExistence type="predicted"/>
<dbReference type="Proteomes" id="UP000077202">
    <property type="component" value="Unassembled WGS sequence"/>
</dbReference>
<reference evidence="1" key="1">
    <citation type="submission" date="2016-03" db="EMBL/GenBank/DDBJ databases">
        <title>Mechanisms controlling the formation of the plant cell surface in tip-growing cells are functionally conserved among land plants.</title>
        <authorList>
            <person name="Honkanen S."/>
            <person name="Jones V.A."/>
            <person name="Morieri G."/>
            <person name="Champion C."/>
            <person name="Hetherington A.J."/>
            <person name="Kelly S."/>
            <person name="Saint-Marcoux D."/>
            <person name="Proust H."/>
            <person name="Prescott H."/>
            <person name="Dolan L."/>
        </authorList>
    </citation>
    <scope>NUCLEOTIDE SEQUENCE [LARGE SCALE GENOMIC DNA]</scope>
    <source>
        <tissue evidence="1">Whole gametophyte</tissue>
    </source>
</reference>
<dbReference type="EMBL" id="LVLJ01002001">
    <property type="protein sequence ID" value="OAE26991.1"/>
    <property type="molecule type" value="Genomic_DNA"/>
</dbReference>
<evidence type="ECO:0000313" key="2">
    <source>
        <dbReference type="Proteomes" id="UP000077202"/>
    </source>
</evidence>
<name>A0A176W339_MARPO</name>
<organism evidence="1 2">
    <name type="scientific">Marchantia polymorpha subsp. ruderalis</name>
    <dbReference type="NCBI Taxonomy" id="1480154"/>
    <lineage>
        <taxon>Eukaryota</taxon>
        <taxon>Viridiplantae</taxon>
        <taxon>Streptophyta</taxon>
        <taxon>Embryophyta</taxon>
        <taxon>Marchantiophyta</taxon>
        <taxon>Marchantiopsida</taxon>
        <taxon>Marchantiidae</taxon>
        <taxon>Marchantiales</taxon>
        <taxon>Marchantiaceae</taxon>
        <taxon>Marchantia</taxon>
    </lineage>
</organism>
<keyword evidence="2" id="KW-1185">Reference proteome</keyword>
<accession>A0A176W339</accession>
<dbReference type="SUPFAM" id="SSF52047">
    <property type="entry name" value="RNI-like"/>
    <property type="match status" value="1"/>
</dbReference>
<evidence type="ECO:0000313" key="1">
    <source>
        <dbReference type="EMBL" id="OAE26991.1"/>
    </source>
</evidence>